<proteinExistence type="predicted"/>
<gene>
    <name evidence="1" type="ORF">AVDCRST_MAG77-2046</name>
</gene>
<dbReference type="AlphaFoldDB" id="A0A6J4IGR0"/>
<sequence length="143" mass="14886">MDPVQLATAAVAVLAPFLSSLAQKAGSVVVDRLAEDAGAGAEKAVDALYEAVRQKFASDGDKDAEHSLEGLAAKPDSKARQAAVAEVLEEKAKADPAFAEHLAELVRSVEQDPQASQFLTQVSGNASVRNIANIGRAGDVTFR</sequence>
<dbReference type="EMBL" id="CADCTC010000124">
    <property type="protein sequence ID" value="CAA9250387.1"/>
    <property type="molecule type" value="Genomic_DNA"/>
</dbReference>
<protein>
    <submittedName>
        <fullName evidence="1">Uncharacterized protein</fullName>
    </submittedName>
</protein>
<evidence type="ECO:0000313" key="1">
    <source>
        <dbReference type="EMBL" id="CAA9250387.1"/>
    </source>
</evidence>
<accession>A0A6J4IGR0</accession>
<organism evidence="1">
    <name type="scientific">uncultured Chloroflexota bacterium</name>
    <dbReference type="NCBI Taxonomy" id="166587"/>
    <lineage>
        <taxon>Bacteria</taxon>
        <taxon>Bacillati</taxon>
        <taxon>Chloroflexota</taxon>
        <taxon>environmental samples</taxon>
    </lineage>
</organism>
<name>A0A6J4IGR0_9CHLR</name>
<reference evidence="1" key="1">
    <citation type="submission" date="2020-02" db="EMBL/GenBank/DDBJ databases">
        <authorList>
            <person name="Meier V. D."/>
        </authorList>
    </citation>
    <scope>NUCLEOTIDE SEQUENCE</scope>
    <source>
        <strain evidence="1">AVDCRST_MAG77</strain>
    </source>
</reference>